<dbReference type="SUPFAM" id="SSF48498">
    <property type="entry name" value="Tetracyclin repressor-like, C-terminal domain"/>
    <property type="match status" value="1"/>
</dbReference>
<organism evidence="2 3">
    <name type="scientific">Winogradskyella litorisediminis</name>
    <dbReference type="NCBI Taxonomy" id="1156618"/>
    <lineage>
        <taxon>Bacteria</taxon>
        <taxon>Pseudomonadati</taxon>
        <taxon>Bacteroidota</taxon>
        <taxon>Flavobacteriia</taxon>
        <taxon>Flavobacteriales</taxon>
        <taxon>Flavobacteriaceae</taxon>
        <taxon>Winogradskyella</taxon>
    </lineage>
</organism>
<keyword evidence="3" id="KW-1185">Reference proteome</keyword>
<dbReference type="RefSeq" id="WP_386132795.1">
    <property type="nucleotide sequence ID" value="NZ_JBHTJL010000020.1"/>
</dbReference>
<dbReference type="EMBL" id="JBHTJL010000020">
    <property type="protein sequence ID" value="MFD1064354.1"/>
    <property type="molecule type" value="Genomic_DNA"/>
</dbReference>
<evidence type="ECO:0000313" key="3">
    <source>
        <dbReference type="Proteomes" id="UP001597013"/>
    </source>
</evidence>
<dbReference type="Pfam" id="PF17931">
    <property type="entry name" value="TetR_C_23"/>
    <property type="match status" value="1"/>
</dbReference>
<protein>
    <submittedName>
        <fullName evidence="2">TetR family transcriptional regulator C-terminal domain-containing protein</fullName>
    </submittedName>
</protein>
<feature type="domain" description="Tetracyclin repressor-like C-terminal" evidence="1">
    <location>
        <begin position="84"/>
        <end position="210"/>
    </location>
</feature>
<comment type="caution">
    <text evidence="2">The sequence shown here is derived from an EMBL/GenBank/DDBJ whole genome shotgun (WGS) entry which is preliminary data.</text>
</comment>
<evidence type="ECO:0000313" key="2">
    <source>
        <dbReference type="EMBL" id="MFD1064354.1"/>
    </source>
</evidence>
<gene>
    <name evidence="2" type="ORF">ACFQ1Q_13960</name>
</gene>
<sequence>MAKKKNISQNDLISFYMDYVLTHNHKPNTVYAFAKDNNFDEQKFYEFYGSFEALEQSIFKVFFDNTIAALEKSEDYQSFDARNKLLSFYYTFFENLTANRSYVVHALQSHKNSMKSLKVLGHLKKSFTNYIEHLDIQTLDLKQEQLEKLQNRGLKESAWFQLLVTMKFWLDDTSPSFEKTDIFIEKSVKASFDLIDTTPLKSIIDFGKFLFKEKMHSN</sequence>
<accession>A0ABW3NAA8</accession>
<evidence type="ECO:0000259" key="1">
    <source>
        <dbReference type="Pfam" id="PF17931"/>
    </source>
</evidence>
<reference evidence="3" key="1">
    <citation type="journal article" date="2019" name="Int. J. Syst. Evol. Microbiol.">
        <title>The Global Catalogue of Microorganisms (GCM) 10K type strain sequencing project: providing services to taxonomists for standard genome sequencing and annotation.</title>
        <authorList>
            <consortium name="The Broad Institute Genomics Platform"/>
            <consortium name="The Broad Institute Genome Sequencing Center for Infectious Disease"/>
            <person name="Wu L."/>
            <person name="Ma J."/>
        </authorList>
    </citation>
    <scope>NUCLEOTIDE SEQUENCE [LARGE SCALE GENOMIC DNA]</scope>
    <source>
        <strain evidence="3">CCUG 62215</strain>
    </source>
</reference>
<dbReference type="InterPro" id="IPR041673">
    <property type="entry name" value="TetR_C_23"/>
</dbReference>
<name>A0ABW3NAA8_9FLAO</name>
<dbReference type="InterPro" id="IPR036271">
    <property type="entry name" value="Tet_transcr_reg_TetR-rel_C_sf"/>
</dbReference>
<proteinExistence type="predicted"/>
<dbReference type="Proteomes" id="UP001597013">
    <property type="component" value="Unassembled WGS sequence"/>
</dbReference>